<sequence>MWCRGPRAPSRFPLCDLDLLHVIILAKGLHHITQMDEFRIIYSAYDPLALLD</sequence>
<name>A0A6J4RX35_9ACTN</name>
<dbReference type="AlphaFoldDB" id="A0A6J4RX35"/>
<accession>A0A6J4RX35</accession>
<dbReference type="EMBL" id="CADCVK010000263">
    <property type="protein sequence ID" value="CAA9484354.1"/>
    <property type="molecule type" value="Genomic_DNA"/>
</dbReference>
<gene>
    <name evidence="1" type="ORF">AVDCRST_MAG12-1706</name>
</gene>
<evidence type="ECO:0000313" key="1">
    <source>
        <dbReference type="EMBL" id="CAA9484354.1"/>
    </source>
</evidence>
<protein>
    <submittedName>
        <fullName evidence="1">Uncharacterized protein</fullName>
    </submittedName>
</protein>
<reference evidence="1" key="1">
    <citation type="submission" date="2020-02" db="EMBL/GenBank/DDBJ databases">
        <authorList>
            <person name="Meier V. D."/>
        </authorList>
    </citation>
    <scope>NUCLEOTIDE SEQUENCE</scope>
    <source>
        <strain evidence="1">AVDCRST_MAG12</strain>
    </source>
</reference>
<organism evidence="1">
    <name type="scientific">uncultured Rubrobacteraceae bacterium</name>
    <dbReference type="NCBI Taxonomy" id="349277"/>
    <lineage>
        <taxon>Bacteria</taxon>
        <taxon>Bacillati</taxon>
        <taxon>Actinomycetota</taxon>
        <taxon>Rubrobacteria</taxon>
        <taxon>Rubrobacterales</taxon>
        <taxon>Rubrobacteraceae</taxon>
        <taxon>environmental samples</taxon>
    </lineage>
</organism>
<proteinExistence type="predicted"/>